<dbReference type="STRING" id="342002.BST15_17945"/>
<name>A0A0F5MVC6_9MYCO</name>
<dbReference type="Gene3D" id="3.40.50.12780">
    <property type="entry name" value="N-terminal domain of ligase-like"/>
    <property type="match status" value="1"/>
</dbReference>
<dbReference type="SUPFAM" id="SSF56801">
    <property type="entry name" value="Acetyl-CoA synthetase-like"/>
    <property type="match status" value="1"/>
</dbReference>
<dbReference type="Pfam" id="PF00501">
    <property type="entry name" value="AMP-binding"/>
    <property type="match status" value="1"/>
</dbReference>
<dbReference type="InterPro" id="IPR020845">
    <property type="entry name" value="AMP-binding_CS"/>
</dbReference>
<dbReference type="InterPro" id="IPR000873">
    <property type="entry name" value="AMP-dep_synth/lig_dom"/>
</dbReference>
<dbReference type="GO" id="GO:0044539">
    <property type="term" value="P:long-chain fatty acid import into cell"/>
    <property type="evidence" value="ECO:0007669"/>
    <property type="project" value="TreeGrafter"/>
</dbReference>
<dbReference type="GO" id="GO:0004467">
    <property type="term" value="F:long-chain fatty acid-CoA ligase activity"/>
    <property type="evidence" value="ECO:0007669"/>
    <property type="project" value="TreeGrafter"/>
</dbReference>
<evidence type="ECO:0000256" key="1">
    <source>
        <dbReference type="ARBA" id="ARBA00006432"/>
    </source>
</evidence>
<protein>
    <submittedName>
        <fullName evidence="7">Acyl-CoA synthetase</fullName>
    </submittedName>
</protein>
<dbReference type="PANTHER" id="PTHR43107:SF15">
    <property type="entry name" value="FATTY ACID TRANSPORT PROTEIN 3, ISOFORM A"/>
    <property type="match status" value="1"/>
</dbReference>
<dbReference type="OrthoDB" id="9803968at2"/>
<evidence type="ECO:0000256" key="2">
    <source>
        <dbReference type="ARBA" id="ARBA00022598"/>
    </source>
</evidence>
<dbReference type="GO" id="GO:0005524">
    <property type="term" value="F:ATP binding"/>
    <property type="evidence" value="ECO:0007669"/>
    <property type="project" value="UniProtKB-KW"/>
</dbReference>
<dbReference type="RefSeq" id="WP_046190014.1">
    <property type="nucleotide sequence ID" value="NZ_JACKUJ010000049.1"/>
</dbReference>
<keyword evidence="4" id="KW-0067">ATP-binding</keyword>
<evidence type="ECO:0000259" key="5">
    <source>
        <dbReference type="Pfam" id="PF00501"/>
    </source>
</evidence>
<comment type="similarity">
    <text evidence="1">Belongs to the ATP-dependent AMP-binding enzyme family.</text>
</comment>
<organism evidence="7 8">
    <name type="scientific">Mycolicibacter arupensis</name>
    <dbReference type="NCBI Taxonomy" id="342002"/>
    <lineage>
        <taxon>Bacteria</taxon>
        <taxon>Bacillati</taxon>
        <taxon>Actinomycetota</taxon>
        <taxon>Actinomycetes</taxon>
        <taxon>Mycobacteriales</taxon>
        <taxon>Mycobacteriaceae</taxon>
        <taxon>Mycolicibacter</taxon>
    </lineage>
</organism>
<keyword evidence="2" id="KW-0436">Ligase</keyword>
<dbReference type="GO" id="GO:0005886">
    <property type="term" value="C:plasma membrane"/>
    <property type="evidence" value="ECO:0007669"/>
    <property type="project" value="TreeGrafter"/>
</dbReference>
<dbReference type="PROSITE" id="PS00455">
    <property type="entry name" value="AMP_BINDING"/>
    <property type="match status" value="1"/>
</dbReference>
<dbReference type="PATRIC" id="fig|342002.3.peg.3361"/>
<evidence type="ECO:0000313" key="8">
    <source>
        <dbReference type="Proteomes" id="UP000034416"/>
    </source>
</evidence>
<dbReference type="InterPro" id="IPR045851">
    <property type="entry name" value="AMP-bd_C_sf"/>
</dbReference>
<feature type="domain" description="AMP-binding enzyme C-terminal" evidence="6">
    <location>
        <begin position="422"/>
        <end position="499"/>
    </location>
</feature>
<dbReference type="InterPro" id="IPR025110">
    <property type="entry name" value="AMP-bd_C"/>
</dbReference>
<evidence type="ECO:0000313" key="7">
    <source>
        <dbReference type="EMBL" id="KKB98748.1"/>
    </source>
</evidence>
<dbReference type="AlphaFoldDB" id="A0A0F5MVC6"/>
<proteinExistence type="inferred from homology"/>
<sequence>MAETMQQLLAERTDHPGLAVLYNHADGHQIRWTWRQYLDHAARHGAALIARADQARPLHVGALLGNTPEMLTAIAAAGLGGYVLCGVNDTRRGSALAGDLRTADVQILLVDTAHRALLQGLELPGITVIDVDSPAWAAECAAAGELQPHRHVAPLDPFMLIFTSGTSGDPKAVLVSHFMVLVAGMNLAERFSLGSQDVIYLSMPLFHSNAIAAGFGPAVAAGAAMAPAKFSASRFLADVRAYGGTYMNYVGKPFAYLLAHPEQPDDADNPLRVAFGNEASERDIGEFARRFGVHVVDAFGSTENAVTITRDEGTPPGSVGRGFPGVAIYNSDTKSPCPPATFDEHGLLTNADEAIGELVNTAGSGFFSGYYNNAHATAERMRDGMYWSGDLAYADADGWIYLAGRTADWMRVDGENLAAAPVERILMRHPDINQAAVYAVREAGQVGDQVMAALVLRESAELTEAQFADFLAAQEDLSPKAWPRYVRLSSQLPATATNKVLKRVLAAQGTDVGEDALWVRPERERSYRTTTTSGV</sequence>
<accession>A0A0F5MVC6</accession>
<keyword evidence="3" id="KW-0547">Nucleotide-binding</keyword>
<evidence type="ECO:0000256" key="4">
    <source>
        <dbReference type="ARBA" id="ARBA00022840"/>
    </source>
</evidence>
<evidence type="ECO:0000259" key="6">
    <source>
        <dbReference type="Pfam" id="PF13193"/>
    </source>
</evidence>
<feature type="domain" description="AMP-dependent synthetase/ligase" evidence="5">
    <location>
        <begin position="16"/>
        <end position="371"/>
    </location>
</feature>
<dbReference type="Pfam" id="PF13193">
    <property type="entry name" value="AMP-binding_C"/>
    <property type="match status" value="1"/>
</dbReference>
<comment type="caution">
    <text evidence="7">The sequence shown here is derived from an EMBL/GenBank/DDBJ whole genome shotgun (WGS) entry which is preliminary data.</text>
</comment>
<dbReference type="Gene3D" id="3.30.300.30">
    <property type="match status" value="1"/>
</dbReference>
<reference evidence="8" key="1">
    <citation type="submission" date="2015-04" db="EMBL/GenBank/DDBJ databases">
        <title>Genome sequence of Mycobacterium arupense GUC1.</title>
        <authorList>
            <person name="Greninger A.L."/>
            <person name="Cunningham G."/>
            <person name="Chiu C.Y."/>
            <person name="Miller S."/>
        </authorList>
    </citation>
    <scope>NUCLEOTIDE SEQUENCE [LARGE SCALE GENOMIC DNA]</scope>
    <source>
        <strain evidence="8">GUC1</strain>
    </source>
</reference>
<dbReference type="NCBIfam" id="NF009927">
    <property type="entry name" value="PRK13388.1"/>
    <property type="match status" value="1"/>
</dbReference>
<dbReference type="GO" id="GO:0005324">
    <property type="term" value="F:long-chain fatty acid transmembrane transporter activity"/>
    <property type="evidence" value="ECO:0007669"/>
    <property type="project" value="TreeGrafter"/>
</dbReference>
<dbReference type="EMBL" id="LASW01000058">
    <property type="protein sequence ID" value="KKB98748.1"/>
    <property type="molecule type" value="Genomic_DNA"/>
</dbReference>
<gene>
    <name evidence="7" type="ORF">WR43_12980</name>
</gene>
<evidence type="ECO:0000256" key="3">
    <source>
        <dbReference type="ARBA" id="ARBA00022741"/>
    </source>
</evidence>
<dbReference type="InterPro" id="IPR042099">
    <property type="entry name" value="ANL_N_sf"/>
</dbReference>
<dbReference type="PANTHER" id="PTHR43107">
    <property type="entry name" value="LONG-CHAIN FATTY ACID TRANSPORT PROTEIN"/>
    <property type="match status" value="1"/>
</dbReference>
<dbReference type="Proteomes" id="UP000034416">
    <property type="component" value="Unassembled WGS sequence"/>
</dbReference>